<evidence type="ECO:0000256" key="6">
    <source>
        <dbReference type="ARBA" id="ARBA00022723"/>
    </source>
</evidence>
<evidence type="ECO:0000259" key="16">
    <source>
        <dbReference type="PROSITE" id="PS50222"/>
    </source>
</evidence>
<evidence type="ECO:0000313" key="17">
    <source>
        <dbReference type="EMBL" id="KYK67104.1"/>
    </source>
</evidence>
<evidence type="ECO:0000256" key="12">
    <source>
        <dbReference type="ARBA" id="ARBA00024334"/>
    </source>
</evidence>
<dbReference type="Proteomes" id="UP000075225">
    <property type="component" value="Unassembled WGS sequence"/>
</dbReference>
<dbReference type="PANTHER" id="PTHR24349">
    <property type="entry name" value="SERINE/THREONINE-PROTEIN KINASE"/>
    <property type="match status" value="1"/>
</dbReference>
<evidence type="ECO:0000256" key="13">
    <source>
        <dbReference type="ARBA" id="ARBA00047899"/>
    </source>
</evidence>
<dbReference type="InterPro" id="IPR050205">
    <property type="entry name" value="CDPK_Ser/Thr_kinases"/>
</dbReference>
<dbReference type="InterPro" id="IPR002048">
    <property type="entry name" value="EF_hand_dom"/>
</dbReference>
<keyword evidence="7" id="KW-0677">Repeat</keyword>
<evidence type="ECO:0000256" key="2">
    <source>
        <dbReference type="ARBA" id="ARBA00011245"/>
    </source>
</evidence>
<dbReference type="Gene3D" id="3.30.200.20">
    <property type="entry name" value="Phosphorylase Kinase, domain 1"/>
    <property type="match status" value="1"/>
</dbReference>
<accession>A0A151HCT2</accession>
<feature type="domain" description="Protein kinase" evidence="15">
    <location>
        <begin position="1"/>
        <end position="237"/>
    </location>
</feature>
<comment type="caution">
    <text evidence="17">The sequence shown here is derived from an EMBL/GenBank/DDBJ whole genome shotgun (WGS) entry which is preliminary data.</text>
</comment>
<dbReference type="SMART" id="SM00220">
    <property type="entry name" value="S_TKc"/>
    <property type="match status" value="1"/>
</dbReference>
<dbReference type="SUPFAM" id="SSF56112">
    <property type="entry name" value="Protein kinase-like (PK-like)"/>
    <property type="match status" value="1"/>
</dbReference>
<evidence type="ECO:0000256" key="14">
    <source>
        <dbReference type="ARBA" id="ARBA00048679"/>
    </source>
</evidence>
<evidence type="ECO:0000256" key="3">
    <source>
        <dbReference type="ARBA" id="ARBA00012513"/>
    </source>
</evidence>
<dbReference type="AlphaFoldDB" id="A0A151HCT2"/>
<evidence type="ECO:0000256" key="4">
    <source>
        <dbReference type="ARBA" id="ARBA00022527"/>
    </source>
</evidence>
<proteinExistence type="inferred from homology"/>
<dbReference type="GO" id="GO:0005509">
    <property type="term" value="F:calcium ion binding"/>
    <property type="evidence" value="ECO:0007669"/>
    <property type="project" value="InterPro"/>
</dbReference>
<dbReference type="PROSITE" id="PS00018">
    <property type="entry name" value="EF_HAND_1"/>
    <property type="match status" value="1"/>
</dbReference>
<evidence type="ECO:0000256" key="9">
    <source>
        <dbReference type="ARBA" id="ARBA00022777"/>
    </source>
</evidence>
<dbReference type="Pfam" id="PF00069">
    <property type="entry name" value="Pkinase"/>
    <property type="match status" value="1"/>
</dbReference>
<dbReference type="InterPro" id="IPR011992">
    <property type="entry name" value="EF-hand-dom_pair"/>
</dbReference>
<evidence type="ECO:0000256" key="1">
    <source>
        <dbReference type="ARBA" id="ARBA00001946"/>
    </source>
</evidence>
<dbReference type="VEuPathDB" id="ToxoDB:TGPRC2_218720B"/>
<feature type="non-terminal residue" evidence="17">
    <location>
        <position position="308"/>
    </location>
</feature>
<dbReference type="Gene3D" id="1.10.238.10">
    <property type="entry name" value="EF-hand"/>
    <property type="match status" value="1"/>
</dbReference>
<organism evidence="17 18">
    <name type="scientific">Toxoplasma gondii TgCatPRC2</name>
    <dbReference type="NCBI Taxonomy" id="1130821"/>
    <lineage>
        <taxon>Eukaryota</taxon>
        <taxon>Sar</taxon>
        <taxon>Alveolata</taxon>
        <taxon>Apicomplexa</taxon>
        <taxon>Conoidasida</taxon>
        <taxon>Coccidia</taxon>
        <taxon>Eucoccidiorida</taxon>
        <taxon>Eimeriorina</taxon>
        <taxon>Sarcocystidae</taxon>
        <taxon>Toxoplasma</taxon>
    </lineage>
</organism>
<dbReference type="CDD" id="cd05117">
    <property type="entry name" value="STKc_CAMK"/>
    <property type="match status" value="1"/>
</dbReference>
<dbReference type="FunFam" id="3.30.200.20:FF:000315">
    <property type="entry name" value="Calcium-dependent protein kinase 3"/>
    <property type="match status" value="1"/>
</dbReference>
<evidence type="ECO:0000256" key="5">
    <source>
        <dbReference type="ARBA" id="ARBA00022679"/>
    </source>
</evidence>
<comment type="similarity">
    <text evidence="12">Belongs to the protein kinase superfamily. Ser/Thr protein kinase family. CDPK subfamily.</text>
</comment>
<evidence type="ECO:0000313" key="18">
    <source>
        <dbReference type="Proteomes" id="UP000075225"/>
    </source>
</evidence>
<dbReference type="PROSITE" id="PS50011">
    <property type="entry name" value="PROTEIN_KINASE_DOM"/>
    <property type="match status" value="1"/>
</dbReference>
<evidence type="ECO:0000256" key="10">
    <source>
        <dbReference type="ARBA" id="ARBA00022837"/>
    </source>
</evidence>
<dbReference type="PROSITE" id="PS50222">
    <property type="entry name" value="EF_HAND_2"/>
    <property type="match status" value="1"/>
</dbReference>
<keyword evidence="9 17" id="KW-0418">Kinase</keyword>
<dbReference type="FunFam" id="1.10.510.10:FF:000571">
    <property type="entry name" value="Maternal embryonic leucine zipper kinase"/>
    <property type="match status" value="1"/>
</dbReference>
<name>A0A151HCT2_TOXGO</name>
<keyword evidence="10" id="KW-0106">Calcium</keyword>
<keyword evidence="4" id="KW-0723">Serine/threonine-protein kinase</keyword>
<evidence type="ECO:0000256" key="7">
    <source>
        <dbReference type="ARBA" id="ARBA00022737"/>
    </source>
</evidence>
<comment type="cofactor">
    <cofactor evidence="1">
        <name>Mg(2+)</name>
        <dbReference type="ChEBI" id="CHEBI:18420"/>
    </cofactor>
</comment>
<dbReference type="InterPro" id="IPR008271">
    <property type="entry name" value="Ser/Thr_kinase_AS"/>
</dbReference>
<dbReference type="EC" id="2.7.11.1" evidence="3"/>
<dbReference type="InterPro" id="IPR000719">
    <property type="entry name" value="Prot_kinase_dom"/>
</dbReference>
<evidence type="ECO:0000256" key="8">
    <source>
        <dbReference type="ARBA" id="ARBA00022741"/>
    </source>
</evidence>
<gene>
    <name evidence="17" type="ORF">TGPRC2_218720B</name>
</gene>
<reference evidence="18" key="1">
    <citation type="submission" date="2016-03" db="EMBL/GenBank/DDBJ databases">
        <authorList>
            <person name="Sibley D."/>
            <person name="Venepally P."/>
            <person name="Karamycheva S."/>
            <person name="Hadjithomas M."/>
            <person name="Khan A."/>
            <person name="Brunk B."/>
            <person name="Roos D."/>
            <person name="Caler E."/>
            <person name="Lorenzi H."/>
        </authorList>
    </citation>
    <scope>NUCLEOTIDE SEQUENCE [LARGE SCALE GENOMIC DNA]</scope>
    <source>
        <strain evidence="18">TgCatPRC2</strain>
    </source>
</reference>
<keyword evidence="6" id="KW-0479">Metal-binding</keyword>
<comment type="catalytic activity">
    <reaction evidence="13">
        <text>L-threonyl-[protein] + ATP = O-phospho-L-threonyl-[protein] + ADP + H(+)</text>
        <dbReference type="Rhea" id="RHEA:46608"/>
        <dbReference type="Rhea" id="RHEA-COMP:11060"/>
        <dbReference type="Rhea" id="RHEA-COMP:11605"/>
        <dbReference type="ChEBI" id="CHEBI:15378"/>
        <dbReference type="ChEBI" id="CHEBI:30013"/>
        <dbReference type="ChEBI" id="CHEBI:30616"/>
        <dbReference type="ChEBI" id="CHEBI:61977"/>
        <dbReference type="ChEBI" id="CHEBI:456216"/>
        <dbReference type="EC" id="2.7.11.1"/>
    </reaction>
</comment>
<dbReference type="Gene3D" id="1.10.510.10">
    <property type="entry name" value="Transferase(Phosphotransferase) domain 1"/>
    <property type="match status" value="1"/>
</dbReference>
<dbReference type="PROSITE" id="PS00108">
    <property type="entry name" value="PROTEIN_KINASE_ST"/>
    <property type="match status" value="1"/>
</dbReference>
<dbReference type="SUPFAM" id="SSF47473">
    <property type="entry name" value="EF-hand"/>
    <property type="match status" value="1"/>
</dbReference>
<keyword evidence="11" id="KW-0067">ATP-binding</keyword>
<comment type="catalytic activity">
    <reaction evidence="14">
        <text>L-seryl-[protein] + ATP = O-phospho-L-seryl-[protein] + ADP + H(+)</text>
        <dbReference type="Rhea" id="RHEA:17989"/>
        <dbReference type="Rhea" id="RHEA-COMP:9863"/>
        <dbReference type="Rhea" id="RHEA-COMP:11604"/>
        <dbReference type="ChEBI" id="CHEBI:15378"/>
        <dbReference type="ChEBI" id="CHEBI:29999"/>
        <dbReference type="ChEBI" id="CHEBI:30616"/>
        <dbReference type="ChEBI" id="CHEBI:83421"/>
        <dbReference type="ChEBI" id="CHEBI:456216"/>
        <dbReference type="EC" id="2.7.11.1"/>
    </reaction>
</comment>
<evidence type="ECO:0000256" key="11">
    <source>
        <dbReference type="ARBA" id="ARBA00022840"/>
    </source>
</evidence>
<dbReference type="EMBL" id="AHZP02001517">
    <property type="protein sequence ID" value="KYK67104.1"/>
    <property type="molecule type" value="Genomic_DNA"/>
</dbReference>
<sequence length="308" mass="35121">SGLERVIKTINKDRSQVPMEQIEAEIEVLKSLDHPNIIKIFEVFEDYHNMYIVMETCEGGELLERIVSAQARGKALSEGYVAELMKQMMNALAYFHSQHVVHKDLKPENILFQDTSPHSPIKIIDFGLAELFKSDEHSTNAAGTALYMAPEVFKRDVTFKCDIWSAGVVMYFLLTGCLPFTGTSLEEVQQKATYKEPNYAVECRPLTPQAVDLLKQMLTKDPERRPSAAQVLHHEWFKQANTAALPISPIICENMKRYMRQSHLKNALVNLMAHQLNVTGQQIRHINQIFRQLDKNGDGLLSHQELTE</sequence>
<dbReference type="InterPro" id="IPR011009">
    <property type="entry name" value="Kinase-like_dom_sf"/>
</dbReference>
<dbReference type="GO" id="GO:0004674">
    <property type="term" value="F:protein serine/threonine kinase activity"/>
    <property type="evidence" value="ECO:0007669"/>
    <property type="project" value="UniProtKB-KW"/>
</dbReference>
<keyword evidence="5" id="KW-0808">Transferase</keyword>
<feature type="non-terminal residue" evidence="17">
    <location>
        <position position="1"/>
    </location>
</feature>
<protein>
    <recommendedName>
        <fullName evidence="3">non-specific serine/threonine protein kinase</fullName>
        <ecNumber evidence="3">2.7.11.1</ecNumber>
    </recommendedName>
</protein>
<feature type="domain" description="EF-hand" evidence="16">
    <location>
        <begin position="281"/>
        <end position="308"/>
    </location>
</feature>
<dbReference type="InterPro" id="IPR018247">
    <property type="entry name" value="EF_Hand_1_Ca_BS"/>
</dbReference>
<comment type="subunit">
    <text evidence="2">Monomer.</text>
</comment>
<dbReference type="GO" id="GO:0005524">
    <property type="term" value="F:ATP binding"/>
    <property type="evidence" value="ECO:0007669"/>
    <property type="project" value="UniProtKB-KW"/>
</dbReference>
<evidence type="ECO:0000259" key="15">
    <source>
        <dbReference type="PROSITE" id="PS50011"/>
    </source>
</evidence>
<keyword evidence="8" id="KW-0547">Nucleotide-binding</keyword>